<feature type="domain" description="J" evidence="4">
    <location>
        <begin position="76"/>
        <end position="139"/>
    </location>
</feature>
<protein>
    <submittedName>
        <fullName evidence="5">J domain-containing protein</fullName>
    </submittedName>
</protein>
<dbReference type="Pfam" id="PF00069">
    <property type="entry name" value="Pkinase"/>
    <property type="match status" value="1"/>
</dbReference>
<sequence>MGIPILGIVGWAIVPHQATKHGLGILHRLLYNSFRIIPPKPGTLEYQRHYRYTFAVVVLGYLLYTLVQSSNGMQPNFYQFLGVGPSADDNTLKLAFRQFAKRFHPDRVGPQGEAHFILVRDAFEAVKNPTVRFAYDRFGPDVLTWKHCTTVGEYLRHGLMQSIGYHAVTLIILVFWTAVGETSPVAFWRYLLYFALFALEFSFLVSPSPPLTPSGLLLGPPGSEPSRRSLLHALFPQRVAYQHVLFLHQLFLFMSIALTRVAPQFFPDPSKVTEAMTHRLVQVASAVDREASQLLHTELHTIQPSAPQIPLSRLRPVANPAPEVMDLLSQEMEKMIIETSLKQEVGPLQSLWEAAIERGRAALAILSTPTPTPRKPTTSIFEFPRPLSPFRMSPAKFGGDGTAVLANGHAHAHPTGNGKVPGRMSPPPVPTDRPLPAVANATCQPSTSTVMNVFNPKILDASIRDVALHLSDNQKADLLIHALGNLSRDDAASRAVFENAIQSVLQVDALSAHNTARARILRAKRRLLSGYQRGAQEDLQAALAAEPDNPEAKALLHNRSVSVEKLLAPMPTKKPDFSPEIWREIALFLPRKDLKTLLFVPNMLSRVASQLLFRKLDLHLSIPPDHEEGTLLTYARRTADILSRVIVDPAFGGFVRTLRVYSYAVGRDDSMAFQIGMLSNALHKFTNLRNVAISALSENSIPLLRVFQHSSVRLRGLALVCPDAPVDLSTFECKTLHHISYSTREGNPSSVRSFISQNGALRTVSLHNMSWIFPSDALALRNLTSISFSGHFPANSTAFADILVNGRQLDSLSITCTLECLPAAQFRANPGCLPFLRHFGLTVCGATRKVGSSDLFPAVADFLRARSELRSVVLVVREEADQRTCGFDAAVWGVLPSLGRLRALTITYPRDLAASLAAWLVPRSVLALTLDHVSAPRDPISFLDQLRPGIPPSLRYAGLADFSSRSVRGIVEHGFPMVRVVRLGTSHWHVTRGIDGGIADVLPSPAKGPAALYEWLEWLGCEDAAATLDVSCRLCQLSFLRYSKPVALDRTPRAPKMVPVSNSAKNSETYFHTRKFVTPFKTQRSQWSLRQPFGFRSISVPQATIGYNHEGKIDQGITHLLVDGDATLFDSGAAVHVSYFRNDDVVDCVENRAMDALECLDWNTTLKILTQVEIRKGWTTNVTLKTRSDGSLELKPTMHKHHFVGEPLADVILPSIERISISAIRLLYDHECAWDVFKVQLLGDNSKEFIFKRGNLLEELKFFSPLPESKHLIRPTHAVVDESGCLRGMLLDHHPKGDLSFMYSSYRPTPNWLTIPSSEGDVPPPALTEEALFPPEVKLAWAYDIVDALEWLHERNIFWGDLTSQNVVLCDDGRCRLIDYFPDPGAWSPIFSPPELTPRGPRLEQDLAMTPARDVFNLGMTLWSVMEEISTFKREPEYVRPALPWRETTPGWFVDLVHSCIATDPAERPSASSVREVLLSHLA</sequence>
<dbReference type="CDD" id="cd06257">
    <property type="entry name" value="DnaJ"/>
    <property type="match status" value="1"/>
</dbReference>
<dbReference type="SUPFAM" id="SSF56112">
    <property type="entry name" value="Protein kinase-like (PK-like)"/>
    <property type="match status" value="1"/>
</dbReference>
<dbReference type="InterPro" id="IPR036869">
    <property type="entry name" value="J_dom_sf"/>
</dbReference>
<dbReference type="GO" id="GO:0051087">
    <property type="term" value="F:protein-folding chaperone binding"/>
    <property type="evidence" value="ECO:0007669"/>
    <property type="project" value="TreeGrafter"/>
</dbReference>
<feature type="transmembrane region" description="Helical" evidence="2">
    <location>
        <begin position="163"/>
        <end position="179"/>
    </location>
</feature>
<dbReference type="GO" id="GO:0036503">
    <property type="term" value="P:ERAD pathway"/>
    <property type="evidence" value="ECO:0007669"/>
    <property type="project" value="TreeGrafter"/>
</dbReference>
<evidence type="ECO:0000313" key="6">
    <source>
        <dbReference type="Proteomes" id="UP000613580"/>
    </source>
</evidence>
<dbReference type="PANTHER" id="PTHR44360">
    <property type="entry name" value="DNAJ HOMOLOG SUBFAMILY B MEMBER 9"/>
    <property type="match status" value="1"/>
</dbReference>
<keyword evidence="1" id="KW-0143">Chaperone</keyword>
<evidence type="ECO:0000256" key="1">
    <source>
        <dbReference type="ARBA" id="ARBA00023186"/>
    </source>
</evidence>
<keyword evidence="2" id="KW-1133">Transmembrane helix</keyword>
<dbReference type="InterPro" id="IPR001623">
    <property type="entry name" value="DnaJ_domain"/>
</dbReference>
<dbReference type="Pfam" id="PF00226">
    <property type="entry name" value="DnaJ"/>
    <property type="match status" value="1"/>
</dbReference>
<proteinExistence type="predicted"/>
<dbReference type="SUPFAM" id="SSF46565">
    <property type="entry name" value="Chaperone J-domain"/>
    <property type="match status" value="1"/>
</dbReference>
<accession>A0A8H6SFG0</accession>
<comment type="caution">
    <text evidence="5">The sequence shown here is derived from an EMBL/GenBank/DDBJ whole genome shotgun (WGS) entry which is preliminary data.</text>
</comment>
<reference evidence="5" key="1">
    <citation type="submission" date="2020-05" db="EMBL/GenBank/DDBJ databases">
        <title>Mycena genomes resolve the evolution of fungal bioluminescence.</title>
        <authorList>
            <person name="Tsai I.J."/>
        </authorList>
    </citation>
    <scope>NUCLEOTIDE SEQUENCE</scope>
    <source>
        <strain evidence="5">110903Hualien_Pintung</strain>
    </source>
</reference>
<dbReference type="Gene3D" id="3.80.10.10">
    <property type="entry name" value="Ribonuclease Inhibitor"/>
    <property type="match status" value="1"/>
</dbReference>
<dbReference type="GO" id="GO:0005524">
    <property type="term" value="F:ATP binding"/>
    <property type="evidence" value="ECO:0007669"/>
    <property type="project" value="InterPro"/>
</dbReference>
<dbReference type="Gene3D" id="1.10.287.110">
    <property type="entry name" value="DnaJ domain"/>
    <property type="match status" value="1"/>
</dbReference>
<dbReference type="PANTHER" id="PTHR44360:SF1">
    <property type="entry name" value="DNAJ HOMOLOG SUBFAMILY B MEMBER 9"/>
    <property type="match status" value="1"/>
</dbReference>
<dbReference type="InterPro" id="IPR011009">
    <property type="entry name" value="Kinase-like_dom_sf"/>
</dbReference>
<feature type="domain" description="Protein kinase" evidence="3">
    <location>
        <begin position="1198"/>
        <end position="1483"/>
    </location>
</feature>
<dbReference type="InterPro" id="IPR000719">
    <property type="entry name" value="Prot_kinase_dom"/>
</dbReference>
<dbReference type="Gene3D" id="1.10.510.10">
    <property type="entry name" value="Transferase(Phosphotransferase) domain 1"/>
    <property type="match status" value="1"/>
</dbReference>
<evidence type="ECO:0000259" key="3">
    <source>
        <dbReference type="PROSITE" id="PS50011"/>
    </source>
</evidence>
<keyword evidence="2" id="KW-0812">Transmembrane</keyword>
<evidence type="ECO:0000259" key="4">
    <source>
        <dbReference type="PROSITE" id="PS50076"/>
    </source>
</evidence>
<name>A0A8H6SFG0_MYCCL</name>
<dbReference type="Proteomes" id="UP000613580">
    <property type="component" value="Unassembled WGS sequence"/>
</dbReference>
<organism evidence="5 6">
    <name type="scientific">Mycena chlorophos</name>
    <name type="common">Agaric fungus</name>
    <name type="synonym">Agaricus chlorophos</name>
    <dbReference type="NCBI Taxonomy" id="658473"/>
    <lineage>
        <taxon>Eukaryota</taxon>
        <taxon>Fungi</taxon>
        <taxon>Dikarya</taxon>
        <taxon>Basidiomycota</taxon>
        <taxon>Agaricomycotina</taxon>
        <taxon>Agaricomycetes</taxon>
        <taxon>Agaricomycetidae</taxon>
        <taxon>Agaricales</taxon>
        <taxon>Marasmiineae</taxon>
        <taxon>Mycenaceae</taxon>
        <taxon>Mycena</taxon>
    </lineage>
</organism>
<evidence type="ECO:0000256" key="2">
    <source>
        <dbReference type="SAM" id="Phobius"/>
    </source>
</evidence>
<gene>
    <name evidence="5" type="ORF">HMN09_01013000</name>
</gene>
<keyword evidence="6" id="KW-1185">Reference proteome</keyword>
<evidence type="ECO:0000313" key="5">
    <source>
        <dbReference type="EMBL" id="KAF7297922.1"/>
    </source>
</evidence>
<feature type="transmembrane region" description="Helical" evidence="2">
    <location>
        <begin position="191"/>
        <end position="218"/>
    </location>
</feature>
<dbReference type="InterPro" id="IPR051948">
    <property type="entry name" value="Hsp70_co-chaperone_J-domain"/>
</dbReference>
<dbReference type="PROSITE" id="PS50076">
    <property type="entry name" value="DNAJ_2"/>
    <property type="match status" value="1"/>
</dbReference>
<dbReference type="EMBL" id="JACAZE010000015">
    <property type="protein sequence ID" value="KAF7297922.1"/>
    <property type="molecule type" value="Genomic_DNA"/>
</dbReference>
<dbReference type="OrthoDB" id="10250354at2759"/>
<dbReference type="GO" id="GO:0005783">
    <property type="term" value="C:endoplasmic reticulum"/>
    <property type="evidence" value="ECO:0007669"/>
    <property type="project" value="TreeGrafter"/>
</dbReference>
<keyword evidence="2" id="KW-0472">Membrane</keyword>
<dbReference type="SMART" id="SM00271">
    <property type="entry name" value="DnaJ"/>
    <property type="match status" value="1"/>
</dbReference>
<dbReference type="PROSITE" id="PS50011">
    <property type="entry name" value="PROTEIN_KINASE_DOM"/>
    <property type="match status" value="1"/>
</dbReference>
<dbReference type="GO" id="GO:0004672">
    <property type="term" value="F:protein kinase activity"/>
    <property type="evidence" value="ECO:0007669"/>
    <property type="project" value="InterPro"/>
</dbReference>
<dbReference type="GO" id="GO:0051787">
    <property type="term" value="F:misfolded protein binding"/>
    <property type="evidence" value="ECO:0007669"/>
    <property type="project" value="TreeGrafter"/>
</dbReference>
<dbReference type="InterPro" id="IPR032675">
    <property type="entry name" value="LRR_dom_sf"/>
</dbReference>